<keyword evidence="2" id="KW-1185">Reference proteome</keyword>
<accession>A0ACC3APA2</accession>
<comment type="caution">
    <text evidence="1">The sequence shown here is derived from an EMBL/GenBank/DDBJ whole genome shotgun (WGS) entry which is preliminary data.</text>
</comment>
<organism evidence="1 2">
    <name type="scientific">Aspergillus melleus</name>
    <dbReference type="NCBI Taxonomy" id="138277"/>
    <lineage>
        <taxon>Eukaryota</taxon>
        <taxon>Fungi</taxon>
        <taxon>Dikarya</taxon>
        <taxon>Ascomycota</taxon>
        <taxon>Pezizomycotina</taxon>
        <taxon>Eurotiomycetes</taxon>
        <taxon>Eurotiomycetidae</taxon>
        <taxon>Eurotiales</taxon>
        <taxon>Aspergillaceae</taxon>
        <taxon>Aspergillus</taxon>
        <taxon>Aspergillus subgen. Circumdati</taxon>
    </lineage>
</organism>
<proteinExistence type="predicted"/>
<evidence type="ECO:0000313" key="2">
    <source>
        <dbReference type="Proteomes" id="UP001177260"/>
    </source>
</evidence>
<gene>
    <name evidence="1" type="ORF">N8T08_001105</name>
</gene>
<sequence length="377" mass="42616">MAPSVISPPSITYQPKASNAIPVHSPAVARAHVESFLPNLNEGNLQLKLSSETLTDDIRCILAKATEKGLCTWEYDPEYQILKVKAMGSPLHAALGICITESLNRAKFTVLTPDEAMCINMYPLSSILFRPPQPDLRLQGGKKCAAWQKHSDSVICYRETVGKEKFLQVVIENGFSESYDDLVRDASQWLSRSGGRVKQVIIAKITEDKRQLRDHQKTEQFKRTRDQLVAKYGDDMSQETHEIHDIECTLPDSSDELYKAIDSEIAASDWIGPISAFLEVWRLRDGELSLTEPRIDVLPTPASPRDLILQVTDLIPDEHRALFPNFDAMRTITIDMASFRVELDDARKSTAYIRALRVIRPPDKKERELEFLPQLIS</sequence>
<name>A0ACC3APA2_9EURO</name>
<protein>
    <submittedName>
        <fullName evidence="1">Uncharacterized protein</fullName>
    </submittedName>
</protein>
<dbReference type="Proteomes" id="UP001177260">
    <property type="component" value="Unassembled WGS sequence"/>
</dbReference>
<evidence type="ECO:0000313" key="1">
    <source>
        <dbReference type="EMBL" id="KAK1139334.1"/>
    </source>
</evidence>
<reference evidence="1 2" key="1">
    <citation type="journal article" date="2023" name="ACS Omega">
        <title>Identification of the Neoaspergillic Acid Biosynthesis Gene Cluster by Establishing an In Vitro CRISPR-Ribonucleoprotein Genetic System in Aspergillus melleus.</title>
        <authorList>
            <person name="Yuan B."/>
            <person name="Grau M.F."/>
            <person name="Murata R.M."/>
            <person name="Torok T."/>
            <person name="Venkateswaran K."/>
            <person name="Stajich J.E."/>
            <person name="Wang C.C.C."/>
        </authorList>
    </citation>
    <scope>NUCLEOTIDE SEQUENCE [LARGE SCALE GENOMIC DNA]</scope>
    <source>
        <strain evidence="1 2">IMV 1140</strain>
    </source>
</reference>
<dbReference type="EMBL" id="JAOPJF010000111">
    <property type="protein sequence ID" value="KAK1139334.1"/>
    <property type="molecule type" value="Genomic_DNA"/>
</dbReference>